<evidence type="ECO:0000313" key="2">
    <source>
        <dbReference type="Proteomes" id="UP000063434"/>
    </source>
</evidence>
<gene>
    <name evidence="1" type="ORF">PFL603g_00043</name>
</gene>
<organism evidence="1 2">
    <name type="scientific">Pseudomonas fluorescens</name>
    <dbReference type="NCBI Taxonomy" id="294"/>
    <lineage>
        <taxon>Bacteria</taxon>
        <taxon>Pseudomonadati</taxon>
        <taxon>Pseudomonadota</taxon>
        <taxon>Gammaproteobacteria</taxon>
        <taxon>Pseudomonadales</taxon>
        <taxon>Pseudomonadaceae</taxon>
        <taxon>Pseudomonas</taxon>
    </lineage>
</organism>
<dbReference type="AlphaFoldDB" id="A0A109LAQ5"/>
<name>A0A109LAQ5_PSEFL</name>
<reference evidence="1 2" key="1">
    <citation type="submission" date="2015-05" db="EMBL/GenBank/DDBJ databases">
        <title>A genomic and transcriptomic approach to investigate the blue pigment phenotype in Pseudomonas fluorescens.</title>
        <authorList>
            <person name="Andreani N.A."/>
            <person name="Cardazzo B."/>
        </authorList>
    </citation>
    <scope>NUCLEOTIDE SEQUENCE [LARGE SCALE GENOMIC DNA]</scope>
    <source>
        <strain evidence="1 2">Ps_40</strain>
    </source>
</reference>
<sequence length="243" mass="27055">MQDIVSSLEHQLFDDISRIHLPDSNSTARHAAQRLKAVAEHAPAFLAVLAEPWLDGPVSERTKQLLLDCARIHLYARILDDALDEGLAVCRQNLLRAQPMFWQAVQRIGANVSATVASEAEQLIYQTVSAVQHDDLWRDPQYWGPKNHHLLLVPLLLSDNNAAYQACRTGLSNLIALVQAGDEWKQGVLADATLRNRLLDFVTQCLDTEQLATLSRLGWQGVAKRIVWNADQLIGVLSEPSCV</sequence>
<proteinExistence type="predicted"/>
<evidence type="ECO:0000313" key="1">
    <source>
        <dbReference type="EMBL" id="KWV84217.1"/>
    </source>
</evidence>
<dbReference type="EMBL" id="LCYC01000002">
    <property type="protein sequence ID" value="KWV84217.1"/>
    <property type="molecule type" value="Genomic_DNA"/>
</dbReference>
<protein>
    <submittedName>
        <fullName evidence="1">Uncharacterized protein</fullName>
    </submittedName>
</protein>
<accession>A0A109LAQ5</accession>
<dbReference type="RefSeq" id="WP_060765577.1">
    <property type="nucleotide sequence ID" value="NZ_LCYC01000002.1"/>
</dbReference>
<comment type="caution">
    <text evidence="1">The sequence shown here is derived from an EMBL/GenBank/DDBJ whole genome shotgun (WGS) entry which is preliminary data.</text>
</comment>
<dbReference type="Proteomes" id="UP000063434">
    <property type="component" value="Unassembled WGS sequence"/>
</dbReference>
<dbReference type="PATRIC" id="fig|294.195.peg.47"/>